<keyword evidence="11" id="KW-0393">Immunoglobulin domain</keyword>
<evidence type="ECO:0000256" key="12">
    <source>
        <dbReference type="SAM" id="SignalP"/>
    </source>
</evidence>
<evidence type="ECO:0000256" key="4">
    <source>
        <dbReference type="ARBA" id="ARBA00022729"/>
    </source>
</evidence>
<feature type="signal peptide" evidence="12">
    <location>
        <begin position="1"/>
        <end position="32"/>
    </location>
</feature>
<feature type="domain" description="Ig-like" evidence="13">
    <location>
        <begin position="39"/>
        <end position="136"/>
    </location>
</feature>
<dbReference type="InterPro" id="IPR015621">
    <property type="entry name" value="IL-1_rcpt_fam"/>
</dbReference>
<feature type="non-terminal residue" evidence="14">
    <location>
        <position position="1"/>
    </location>
</feature>
<dbReference type="GO" id="GO:0016020">
    <property type="term" value="C:membrane"/>
    <property type="evidence" value="ECO:0007669"/>
    <property type="project" value="UniProtKB-SubCell"/>
</dbReference>
<dbReference type="InterPro" id="IPR013783">
    <property type="entry name" value="Ig-like_fold"/>
</dbReference>
<dbReference type="GO" id="GO:0004910">
    <property type="term" value="F:interleukin-1, type II, blocking receptor activity"/>
    <property type="evidence" value="ECO:0007669"/>
    <property type="project" value="InterPro"/>
</dbReference>
<keyword evidence="4 12" id="KW-0732">Signal</keyword>
<dbReference type="PRINTS" id="PR01539">
    <property type="entry name" value="INTRLEUKN1R2"/>
</dbReference>
<dbReference type="InterPro" id="IPR055139">
    <property type="entry name" value="IL18BP-like_dom"/>
</dbReference>
<evidence type="ECO:0000256" key="11">
    <source>
        <dbReference type="ARBA" id="ARBA00023319"/>
    </source>
</evidence>
<dbReference type="SUPFAM" id="SSF48726">
    <property type="entry name" value="Immunoglobulin"/>
    <property type="match status" value="1"/>
</dbReference>
<dbReference type="InterPro" id="IPR036179">
    <property type="entry name" value="Ig-like_dom_sf"/>
</dbReference>
<name>A0A9Q1DN65_CONCO</name>
<dbReference type="InterPro" id="IPR004077">
    <property type="entry name" value="IL-1_rcpt_II-typ"/>
</dbReference>
<dbReference type="EMBL" id="JAFJMO010000005">
    <property type="protein sequence ID" value="KAJ8275529.1"/>
    <property type="molecule type" value="Genomic_DNA"/>
</dbReference>
<evidence type="ECO:0000256" key="6">
    <source>
        <dbReference type="ARBA" id="ARBA00022989"/>
    </source>
</evidence>
<proteinExistence type="inferred from homology"/>
<evidence type="ECO:0000313" key="14">
    <source>
        <dbReference type="EMBL" id="KAJ8275529.1"/>
    </source>
</evidence>
<accession>A0A9Q1DN65</accession>
<keyword evidence="8" id="KW-1015">Disulfide bond</keyword>
<evidence type="ECO:0000256" key="1">
    <source>
        <dbReference type="ARBA" id="ARBA00004479"/>
    </source>
</evidence>
<evidence type="ECO:0000256" key="5">
    <source>
        <dbReference type="ARBA" id="ARBA00022737"/>
    </source>
</evidence>
<keyword evidence="15" id="KW-1185">Reference proteome</keyword>
<keyword evidence="6" id="KW-1133">Transmembrane helix</keyword>
<evidence type="ECO:0000259" key="13">
    <source>
        <dbReference type="PROSITE" id="PS50835"/>
    </source>
</evidence>
<organism evidence="14 15">
    <name type="scientific">Conger conger</name>
    <name type="common">Conger eel</name>
    <name type="synonym">Muraena conger</name>
    <dbReference type="NCBI Taxonomy" id="82655"/>
    <lineage>
        <taxon>Eukaryota</taxon>
        <taxon>Metazoa</taxon>
        <taxon>Chordata</taxon>
        <taxon>Craniata</taxon>
        <taxon>Vertebrata</taxon>
        <taxon>Euteleostomi</taxon>
        <taxon>Actinopterygii</taxon>
        <taxon>Neopterygii</taxon>
        <taxon>Teleostei</taxon>
        <taxon>Anguilliformes</taxon>
        <taxon>Congridae</taxon>
        <taxon>Conger</taxon>
    </lineage>
</organism>
<comment type="subcellular location">
    <subcellularLocation>
        <location evidence="1">Membrane</location>
        <topology evidence="1">Single-pass type I membrane protein</topology>
    </subcellularLocation>
</comment>
<evidence type="ECO:0000313" key="15">
    <source>
        <dbReference type="Proteomes" id="UP001152803"/>
    </source>
</evidence>
<protein>
    <recommendedName>
        <fullName evidence="13">Ig-like domain-containing protein</fullName>
    </recommendedName>
</protein>
<reference evidence="14" key="1">
    <citation type="journal article" date="2023" name="Science">
        <title>Genome structures resolve the early diversification of teleost fishes.</title>
        <authorList>
            <person name="Parey E."/>
            <person name="Louis A."/>
            <person name="Montfort J."/>
            <person name="Bouchez O."/>
            <person name="Roques C."/>
            <person name="Iampietro C."/>
            <person name="Lluch J."/>
            <person name="Castinel A."/>
            <person name="Donnadieu C."/>
            <person name="Desvignes T."/>
            <person name="Floi Bucao C."/>
            <person name="Jouanno E."/>
            <person name="Wen M."/>
            <person name="Mejri S."/>
            <person name="Dirks R."/>
            <person name="Jansen H."/>
            <person name="Henkel C."/>
            <person name="Chen W.J."/>
            <person name="Zahm M."/>
            <person name="Cabau C."/>
            <person name="Klopp C."/>
            <person name="Thompson A.W."/>
            <person name="Robinson-Rechavi M."/>
            <person name="Braasch I."/>
            <person name="Lecointre G."/>
            <person name="Bobe J."/>
            <person name="Postlethwait J.H."/>
            <person name="Berthelot C."/>
            <person name="Roest Crollius H."/>
            <person name="Guiguen Y."/>
        </authorList>
    </citation>
    <scope>NUCLEOTIDE SEQUENCE</scope>
    <source>
        <strain evidence="14">Concon-B</strain>
    </source>
</reference>
<dbReference type="PANTHER" id="PTHR11890">
    <property type="entry name" value="INTERLEUKIN-1 RECEPTOR FAMILY MEMBER"/>
    <property type="match status" value="1"/>
</dbReference>
<keyword evidence="9" id="KW-0675">Receptor</keyword>
<evidence type="ECO:0000256" key="2">
    <source>
        <dbReference type="ARBA" id="ARBA00009752"/>
    </source>
</evidence>
<evidence type="ECO:0000256" key="9">
    <source>
        <dbReference type="ARBA" id="ARBA00023170"/>
    </source>
</evidence>
<evidence type="ECO:0000256" key="10">
    <source>
        <dbReference type="ARBA" id="ARBA00023180"/>
    </source>
</evidence>
<dbReference type="AlphaFoldDB" id="A0A9Q1DN65"/>
<dbReference type="Gene3D" id="2.60.40.10">
    <property type="entry name" value="Immunoglobulins"/>
    <property type="match status" value="1"/>
</dbReference>
<dbReference type="PROSITE" id="PS50835">
    <property type="entry name" value="IG_LIKE"/>
    <property type="match status" value="1"/>
</dbReference>
<dbReference type="InterPro" id="IPR007110">
    <property type="entry name" value="Ig-like_dom"/>
</dbReference>
<evidence type="ECO:0000256" key="3">
    <source>
        <dbReference type="ARBA" id="ARBA00022692"/>
    </source>
</evidence>
<keyword evidence="10" id="KW-0325">Glycoprotein</keyword>
<evidence type="ECO:0000256" key="8">
    <source>
        <dbReference type="ARBA" id="ARBA00023157"/>
    </source>
</evidence>
<dbReference type="Pfam" id="PF22009">
    <property type="entry name" value="YLDV-IL18BP-like"/>
    <property type="match status" value="1"/>
</dbReference>
<keyword evidence="7" id="KW-0472">Membrane</keyword>
<dbReference type="PANTHER" id="PTHR11890:SF44">
    <property type="entry name" value="X-LINKED INTERLEUKIN-1 RECEPTOR ACCESSORY PROTEIN-LIKE 2"/>
    <property type="match status" value="1"/>
</dbReference>
<dbReference type="OrthoDB" id="9904367at2759"/>
<dbReference type="Proteomes" id="UP001152803">
    <property type="component" value="Unassembled WGS sequence"/>
</dbReference>
<comment type="caution">
    <text evidence="14">The sequence shown here is derived from an EMBL/GenBank/DDBJ whole genome shotgun (WGS) entry which is preliminary data.</text>
</comment>
<comment type="similarity">
    <text evidence="2">Belongs to the interleukin-1 receptor family.</text>
</comment>
<evidence type="ECO:0000256" key="7">
    <source>
        <dbReference type="ARBA" id="ARBA00023136"/>
    </source>
</evidence>
<gene>
    <name evidence="14" type="ORF">COCON_G00072810</name>
</gene>
<feature type="chain" id="PRO_5040148076" description="Ig-like domain-containing protein" evidence="12">
    <location>
        <begin position="33"/>
        <end position="145"/>
    </location>
</feature>
<keyword evidence="3" id="KW-0812">Transmembrane</keyword>
<sequence>MHLRRSCTGSLAPHRPLAVVLVGFFCCLLTEAYPVAESPRIVRHSVTRSGDRMVISCKADPGHPDDFTLIYWLVNRTFIELVYPDGRIHEGEERAVEENGRALVQRDLIFDMVRKEDYRANFTCVVNSPAGIDKITLRLGSFSGN</sequence>
<keyword evidence="5" id="KW-0677">Repeat</keyword>